<accession>A0A9P8VKC4</accession>
<organism evidence="3 4">
    <name type="scientific">Plectosphaerella plurivora</name>
    <dbReference type="NCBI Taxonomy" id="936078"/>
    <lineage>
        <taxon>Eukaryota</taxon>
        <taxon>Fungi</taxon>
        <taxon>Dikarya</taxon>
        <taxon>Ascomycota</taxon>
        <taxon>Pezizomycotina</taxon>
        <taxon>Sordariomycetes</taxon>
        <taxon>Hypocreomycetidae</taxon>
        <taxon>Glomerellales</taxon>
        <taxon>Plectosphaerellaceae</taxon>
        <taxon>Plectosphaerella</taxon>
    </lineage>
</organism>
<evidence type="ECO:0000259" key="2">
    <source>
        <dbReference type="Pfam" id="PF00155"/>
    </source>
</evidence>
<gene>
    <name evidence="3" type="ORF">F5X68DRAFT_147318</name>
</gene>
<dbReference type="InterPro" id="IPR004839">
    <property type="entry name" value="Aminotransferase_I/II_large"/>
</dbReference>
<dbReference type="GO" id="GO:0008483">
    <property type="term" value="F:transaminase activity"/>
    <property type="evidence" value="ECO:0007669"/>
    <property type="project" value="TreeGrafter"/>
</dbReference>
<dbReference type="InterPro" id="IPR015424">
    <property type="entry name" value="PyrdxlP-dep_Trfase"/>
</dbReference>
<dbReference type="Gene3D" id="3.90.1150.10">
    <property type="entry name" value="Aspartate Aminotransferase, domain 1"/>
    <property type="match status" value="1"/>
</dbReference>
<dbReference type="InterPro" id="IPR015421">
    <property type="entry name" value="PyrdxlP-dep_Trfase_major"/>
</dbReference>
<dbReference type="PRINTS" id="PR00753">
    <property type="entry name" value="ACCSYNTHASE"/>
</dbReference>
<protein>
    <submittedName>
        <fullName evidence="3">1-aminocyclopropane-1-carboxylate synthase</fullName>
    </submittedName>
</protein>
<dbReference type="Gene3D" id="3.40.640.10">
    <property type="entry name" value="Type I PLP-dependent aspartate aminotransferase-like (Major domain)"/>
    <property type="match status" value="1"/>
</dbReference>
<dbReference type="OrthoDB" id="7042322at2759"/>
<dbReference type="InterPro" id="IPR015422">
    <property type="entry name" value="PyrdxlP-dep_Trfase_small"/>
</dbReference>
<feature type="domain" description="Aminotransferase class I/classII large" evidence="2">
    <location>
        <begin position="44"/>
        <end position="430"/>
    </location>
</feature>
<dbReference type="InterPro" id="IPR050478">
    <property type="entry name" value="Ethylene_sulfur-biosynth"/>
</dbReference>
<dbReference type="PANTHER" id="PTHR43795">
    <property type="entry name" value="BIFUNCTIONAL ASPARTATE AMINOTRANSFERASE AND GLUTAMATE/ASPARTATE-PREPHENATE AMINOTRANSFERASE-RELATED"/>
    <property type="match status" value="1"/>
</dbReference>
<evidence type="ECO:0000256" key="1">
    <source>
        <dbReference type="ARBA" id="ARBA00022898"/>
    </source>
</evidence>
<reference evidence="3" key="1">
    <citation type="journal article" date="2021" name="Nat. Commun.">
        <title>Genetic determinants of endophytism in the Arabidopsis root mycobiome.</title>
        <authorList>
            <person name="Mesny F."/>
            <person name="Miyauchi S."/>
            <person name="Thiergart T."/>
            <person name="Pickel B."/>
            <person name="Atanasova L."/>
            <person name="Karlsson M."/>
            <person name="Huettel B."/>
            <person name="Barry K.W."/>
            <person name="Haridas S."/>
            <person name="Chen C."/>
            <person name="Bauer D."/>
            <person name="Andreopoulos W."/>
            <person name="Pangilinan J."/>
            <person name="LaButti K."/>
            <person name="Riley R."/>
            <person name="Lipzen A."/>
            <person name="Clum A."/>
            <person name="Drula E."/>
            <person name="Henrissat B."/>
            <person name="Kohler A."/>
            <person name="Grigoriev I.V."/>
            <person name="Martin F.M."/>
            <person name="Hacquard S."/>
        </authorList>
    </citation>
    <scope>NUCLEOTIDE SEQUENCE</scope>
    <source>
        <strain evidence="3">MPI-SDFR-AT-0117</strain>
    </source>
</reference>
<dbReference type="SUPFAM" id="SSF53383">
    <property type="entry name" value="PLP-dependent transferases"/>
    <property type="match status" value="1"/>
</dbReference>
<dbReference type="GO" id="GO:0006520">
    <property type="term" value="P:amino acid metabolic process"/>
    <property type="evidence" value="ECO:0007669"/>
    <property type="project" value="TreeGrafter"/>
</dbReference>
<comment type="caution">
    <text evidence="3">The sequence shown here is derived from an EMBL/GenBank/DDBJ whole genome shotgun (WGS) entry which is preliminary data.</text>
</comment>
<dbReference type="CDD" id="cd00609">
    <property type="entry name" value="AAT_like"/>
    <property type="match status" value="1"/>
</dbReference>
<dbReference type="EMBL" id="JAGSXJ010000002">
    <property type="protein sequence ID" value="KAH6695530.1"/>
    <property type="molecule type" value="Genomic_DNA"/>
</dbReference>
<keyword evidence="1" id="KW-0663">Pyridoxal phosphate</keyword>
<dbReference type="AlphaFoldDB" id="A0A9P8VKC4"/>
<evidence type="ECO:0000313" key="3">
    <source>
        <dbReference type="EMBL" id="KAH6695530.1"/>
    </source>
</evidence>
<evidence type="ECO:0000313" key="4">
    <source>
        <dbReference type="Proteomes" id="UP000770015"/>
    </source>
</evidence>
<dbReference type="Proteomes" id="UP000770015">
    <property type="component" value="Unassembled WGS sequence"/>
</dbReference>
<dbReference type="GO" id="GO:0030170">
    <property type="term" value="F:pyridoxal phosphate binding"/>
    <property type="evidence" value="ECO:0007669"/>
    <property type="project" value="InterPro"/>
</dbReference>
<keyword evidence="4" id="KW-1185">Reference proteome</keyword>
<dbReference type="PANTHER" id="PTHR43795:SF63">
    <property type="entry name" value="PUTATIVE (AFU_ORTHOLOGUE AFUA_4G00630)-RELATED"/>
    <property type="match status" value="1"/>
</dbReference>
<proteinExistence type="predicted"/>
<dbReference type="Pfam" id="PF00155">
    <property type="entry name" value="Aminotran_1_2"/>
    <property type="match status" value="1"/>
</dbReference>
<name>A0A9P8VKC4_9PEZI</name>
<sequence>MAAPKTNLSARGEVFAAPGSKVPMLDVVCDLWHPETNPGGYVSLGVAENTLMHTEIIEYMTKTFSIDSRSLTYGDGFSGSHRLRKTIARFINARFFPVTPVAKSHVLVTSGLGPAIELCGFSLCDKGDGVLLARPYYGSFPVDMGYRAEAQIIGVSFGTSDPMGLETVQAYEAALEEARCKGIRVRALLLCNPHNPLGRCYTRELLEAYMRFCQKHSLHLISDEIYALSIWENPDAPDAPGFTSVLSIDTADLIDPSLVHVLWGMSKDFGSNGIRLGCVVSQNNAPFLRSLESNSYFACPSALADLATSRILSDDAFVETYTQTNRKRLAENYTLTVRFLKDQKIPYEKGANAGFFVWVDLFEPIREQVNTAVLNDLGLESSETASRRLEAKLQEALLKNRIFLASGAAFGSDIPGWFRIVFAHDQDYLKLGLGRMVEAVETFGRELGDAKK</sequence>